<gene>
    <name evidence="1" type="ORF">E5336_10345</name>
</gene>
<dbReference type="EMBL" id="SRYG01000023">
    <property type="protein sequence ID" value="TGY65094.1"/>
    <property type="molecule type" value="Genomic_DNA"/>
</dbReference>
<comment type="caution">
    <text evidence="1">The sequence shown here is derived from an EMBL/GenBank/DDBJ whole genome shotgun (WGS) entry which is preliminary data.</text>
</comment>
<accession>A0AC61R6K1</accession>
<proteinExistence type="predicted"/>
<sequence>MRMAVFSPEVVYLNVEESSLPFFQALASKARMDIISLLKVKEMSIKEMGETLQLSSAIVTKHIQILEEAGIVEAHLVSGKRGLKKMCRLKINEAQIIFDNNYGMKNRSFYQVDIPISAYDQCEVTAPCGMAEAERIFGHIDDARYFHAPNRNRVCLLWLSSGYLEYPIPVFDVDLEDVGEVEITLEICSEFPGYNAVHPSDIDFFFNGKAIGTWTSPGDFGDRKGKYTPSWWTLGSEYGLKKTLRLTETGVYMEQERIADIRLSDLLKAREEKDVLRFRIESRADAKHPGGLNLFGRQFGDYDQDIQVRFLRKE</sequence>
<dbReference type="Proteomes" id="UP000308836">
    <property type="component" value="Unassembled WGS sequence"/>
</dbReference>
<reference evidence="1" key="1">
    <citation type="submission" date="2019-04" db="EMBL/GenBank/DDBJ databases">
        <title>Microbes associate with the intestines of laboratory mice.</title>
        <authorList>
            <person name="Navarre W."/>
            <person name="Wong E."/>
            <person name="Huang K."/>
            <person name="Tropini C."/>
            <person name="Ng K."/>
            <person name="Yu B."/>
        </authorList>
    </citation>
    <scope>NUCLEOTIDE SEQUENCE</scope>
    <source>
        <strain evidence="1">NM09_H32</strain>
    </source>
</reference>
<evidence type="ECO:0000313" key="2">
    <source>
        <dbReference type="Proteomes" id="UP000308836"/>
    </source>
</evidence>
<protein>
    <submittedName>
        <fullName evidence="1">ArsR family transcriptional regulator</fullName>
    </submittedName>
</protein>
<evidence type="ECO:0000313" key="1">
    <source>
        <dbReference type="EMBL" id="TGY65094.1"/>
    </source>
</evidence>
<keyword evidence="2" id="KW-1185">Reference proteome</keyword>
<name>A0AC61R6K1_9FIRM</name>
<organism evidence="1 2">
    <name type="scientific">Dubosiella muris</name>
    <dbReference type="NCBI Taxonomy" id="3038133"/>
    <lineage>
        <taxon>Bacteria</taxon>
        <taxon>Bacillati</taxon>
        <taxon>Bacillota</taxon>
        <taxon>Erysipelotrichia</taxon>
        <taxon>Erysipelotrichales</taxon>
        <taxon>Erysipelotrichaceae</taxon>
        <taxon>Dubosiella</taxon>
    </lineage>
</organism>